<comment type="cofactor">
    <cofactor evidence="7">
        <name>Zn(2+)</name>
        <dbReference type="ChEBI" id="CHEBI:29105"/>
    </cofactor>
    <text evidence="7">Binds 1 zinc ion per subunit.</text>
</comment>
<dbReference type="EC" id="3.5.4.33" evidence="7"/>
<evidence type="ECO:0000256" key="5">
    <source>
        <dbReference type="ARBA" id="ARBA00022833"/>
    </source>
</evidence>
<dbReference type="GO" id="GO:0002100">
    <property type="term" value="P:tRNA wobble adenosine to inosine editing"/>
    <property type="evidence" value="ECO:0007669"/>
    <property type="project" value="UniProtKB-UniRule"/>
</dbReference>
<keyword evidence="10" id="KW-1185">Reference proteome</keyword>
<feature type="binding site" evidence="7">
    <location>
        <position position="133"/>
    </location>
    <ligand>
        <name>Zn(2+)</name>
        <dbReference type="ChEBI" id="CHEBI:29105"/>
        <note>catalytic</note>
    </ligand>
</feature>
<dbReference type="InterPro" id="IPR028883">
    <property type="entry name" value="tRNA_aden_deaminase"/>
</dbReference>
<keyword evidence="5 7" id="KW-0862">Zinc</keyword>
<dbReference type="STRING" id="988821.SAMN05421867_11516"/>
<evidence type="ECO:0000313" key="10">
    <source>
        <dbReference type="Proteomes" id="UP000199012"/>
    </source>
</evidence>
<reference evidence="9 10" key="1">
    <citation type="submission" date="2016-10" db="EMBL/GenBank/DDBJ databases">
        <authorList>
            <person name="de Groot N.N."/>
        </authorList>
    </citation>
    <scope>NUCLEOTIDE SEQUENCE [LARGE SCALE GENOMIC DNA]</scope>
    <source>
        <strain evidence="9 10">CGMCC 4.6945</strain>
    </source>
</reference>
<keyword evidence="4 7" id="KW-0378">Hydrolase</keyword>
<dbReference type="CDD" id="cd01285">
    <property type="entry name" value="nucleoside_deaminase"/>
    <property type="match status" value="1"/>
</dbReference>
<keyword evidence="3 7" id="KW-0479">Metal-binding</keyword>
<accession>A0A1I1A4B0</accession>
<dbReference type="InterPro" id="IPR016193">
    <property type="entry name" value="Cytidine_deaminase-like"/>
</dbReference>
<dbReference type="PROSITE" id="PS51747">
    <property type="entry name" value="CYT_DCMP_DEAMINASES_2"/>
    <property type="match status" value="1"/>
</dbReference>
<dbReference type="GO" id="GO:0008270">
    <property type="term" value="F:zinc ion binding"/>
    <property type="evidence" value="ECO:0007669"/>
    <property type="project" value="UniProtKB-UniRule"/>
</dbReference>
<evidence type="ECO:0000256" key="1">
    <source>
        <dbReference type="ARBA" id="ARBA00011738"/>
    </source>
</evidence>
<evidence type="ECO:0000256" key="4">
    <source>
        <dbReference type="ARBA" id="ARBA00022801"/>
    </source>
</evidence>
<dbReference type="FunFam" id="3.40.140.10:FF:000005">
    <property type="entry name" value="tRNA-specific adenosine deaminase"/>
    <property type="match status" value="1"/>
</dbReference>
<evidence type="ECO:0000256" key="2">
    <source>
        <dbReference type="ARBA" id="ARBA00022694"/>
    </source>
</evidence>
<feature type="binding site" evidence="7">
    <location>
        <position position="103"/>
    </location>
    <ligand>
        <name>Zn(2+)</name>
        <dbReference type="ChEBI" id="CHEBI:29105"/>
        <note>catalytic</note>
    </ligand>
</feature>
<keyword evidence="2 7" id="KW-0819">tRNA processing</keyword>
<gene>
    <name evidence="7" type="primary">tadA</name>
    <name evidence="9" type="ORF">SAMN05421867_11516</name>
</gene>
<evidence type="ECO:0000259" key="8">
    <source>
        <dbReference type="PROSITE" id="PS51747"/>
    </source>
</evidence>
<dbReference type="SUPFAM" id="SSF53927">
    <property type="entry name" value="Cytidine deaminase-like"/>
    <property type="match status" value="1"/>
</dbReference>
<dbReference type="AlphaFoldDB" id="A0A1I1A4B0"/>
<evidence type="ECO:0000256" key="7">
    <source>
        <dbReference type="HAMAP-Rule" id="MF_00972"/>
    </source>
</evidence>
<feature type="active site" description="Proton donor" evidence="7">
    <location>
        <position position="105"/>
    </location>
</feature>
<comment type="catalytic activity">
    <reaction evidence="6 7">
        <text>adenosine(34) in tRNA + H2O + H(+) = inosine(34) in tRNA + NH4(+)</text>
        <dbReference type="Rhea" id="RHEA:43168"/>
        <dbReference type="Rhea" id="RHEA-COMP:10373"/>
        <dbReference type="Rhea" id="RHEA-COMP:10374"/>
        <dbReference type="ChEBI" id="CHEBI:15377"/>
        <dbReference type="ChEBI" id="CHEBI:15378"/>
        <dbReference type="ChEBI" id="CHEBI:28938"/>
        <dbReference type="ChEBI" id="CHEBI:74411"/>
        <dbReference type="ChEBI" id="CHEBI:82852"/>
        <dbReference type="EC" id="3.5.4.33"/>
    </reaction>
</comment>
<evidence type="ECO:0000256" key="3">
    <source>
        <dbReference type="ARBA" id="ARBA00022723"/>
    </source>
</evidence>
<name>A0A1I1A4B0_9CELL</name>
<dbReference type="EMBL" id="FOKA01000015">
    <property type="protein sequence ID" value="SFB32864.1"/>
    <property type="molecule type" value="Genomic_DNA"/>
</dbReference>
<dbReference type="Gene3D" id="3.40.140.10">
    <property type="entry name" value="Cytidine Deaminase, domain 2"/>
    <property type="match status" value="1"/>
</dbReference>
<dbReference type="PANTHER" id="PTHR11079">
    <property type="entry name" value="CYTOSINE DEAMINASE FAMILY MEMBER"/>
    <property type="match status" value="1"/>
</dbReference>
<feature type="domain" description="CMP/dCMP-type deaminase" evidence="8">
    <location>
        <begin position="51"/>
        <end position="162"/>
    </location>
</feature>
<dbReference type="GO" id="GO:0052717">
    <property type="term" value="F:tRNA-specific adenosine-34 deaminase activity"/>
    <property type="evidence" value="ECO:0007669"/>
    <property type="project" value="UniProtKB-UniRule"/>
</dbReference>
<dbReference type="HAMAP" id="MF_00972">
    <property type="entry name" value="tRNA_aden_deaminase"/>
    <property type="match status" value="1"/>
</dbReference>
<proteinExistence type="inferred from homology"/>
<comment type="subunit">
    <text evidence="1 7">Homodimer.</text>
</comment>
<evidence type="ECO:0000313" key="9">
    <source>
        <dbReference type="EMBL" id="SFB32864.1"/>
    </source>
</evidence>
<dbReference type="InterPro" id="IPR002125">
    <property type="entry name" value="CMP_dCMP_dom"/>
</dbReference>
<dbReference type="Proteomes" id="UP000199012">
    <property type="component" value="Unassembled WGS sequence"/>
</dbReference>
<comment type="function">
    <text evidence="7">Catalyzes the deamination of adenosine to inosine at the wobble position 34 of tRNA(Arg2).</text>
</comment>
<feature type="binding site" evidence="7">
    <location>
        <position position="136"/>
    </location>
    <ligand>
        <name>Zn(2+)</name>
        <dbReference type="ChEBI" id="CHEBI:29105"/>
        <note>catalytic</note>
    </ligand>
</feature>
<protein>
    <recommendedName>
        <fullName evidence="7">tRNA-specific adenosine deaminase</fullName>
        <ecNumber evidence="7">3.5.4.33</ecNumber>
    </recommendedName>
</protein>
<evidence type="ECO:0000256" key="6">
    <source>
        <dbReference type="ARBA" id="ARBA00048045"/>
    </source>
</evidence>
<dbReference type="PANTHER" id="PTHR11079:SF202">
    <property type="entry name" value="TRNA-SPECIFIC ADENOSINE DEAMINASE"/>
    <property type="match status" value="1"/>
</dbReference>
<comment type="similarity">
    <text evidence="7">Belongs to the cytidine and deoxycytidylate deaminase family.</text>
</comment>
<dbReference type="Pfam" id="PF00383">
    <property type="entry name" value="dCMP_cyt_deam_1"/>
    <property type="match status" value="1"/>
</dbReference>
<sequence length="238" mass="24177">MRGGLCGAVLSGPGGMLVAVTVPVPVPVPAPDPEPVPAVAGAVARPPFATAADEAAMALALDEARAALETGDVPVGAVVVAADGTVLGRGRNRREADADPTAHAEVLALRAAAAAAGEWRLAGCSLVVTLEPCLMCAGAAVLARVDRVVLGAWDPKAGACGSQWDVVRDRRLNHRPEVVGGVLEAASAELLRAFFDAHRGAGPEEPDRPVDEVPVDEVPVDEVLVDEVLVDRRPGGAG</sequence>
<organism evidence="9 10">
    <name type="scientific">Cellulomonas marina</name>
    <dbReference type="NCBI Taxonomy" id="988821"/>
    <lineage>
        <taxon>Bacteria</taxon>
        <taxon>Bacillati</taxon>
        <taxon>Actinomycetota</taxon>
        <taxon>Actinomycetes</taxon>
        <taxon>Micrococcales</taxon>
        <taxon>Cellulomonadaceae</taxon>
        <taxon>Cellulomonas</taxon>
    </lineage>
</organism>